<dbReference type="InterPro" id="IPR011989">
    <property type="entry name" value="ARM-like"/>
</dbReference>
<evidence type="ECO:0008006" key="3">
    <source>
        <dbReference type="Google" id="ProtNLM"/>
    </source>
</evidence>
<proteinExistence type="predicted"/>
<dbReference type="AlphaFoldDB" id="A0A1J5TKR9"/>
<evidence type="ECO:0000313" key="2">
    <source>
        <dbReference type="Proteomes" id="UP000183375"/>
    </source>
</evidence>
<organism evidence="1 2">
    <name type="scientific">Marine Group III euryarchaeote CG-Epi4</name>
    <dbReference type="NCBI Taxonomy" id="1888998"/>
    <lineage>
        <taxon>Archaea</taxon>
        <taxon>Methanobacteriati</taxon>
        <taxon>Thermoplasmatota</taxon>
        <taxon>Thermoplasmata</taxon>
        <taxon>Candidatus Thermoprofundales</taxon>
    </lineage>
</organism>
<protein>
    <recommendedName>
        <fullName evidence="3">HEAT repeat domain-containing protein</fullName>
    </recommendedName>
</protein>
<gene>
    <name evidence="1" type="ORF">BEU01_02370</name>
</gene>
<accession>A0A1J5TKR9</accession>
<dbReference type="InterPro" id="IPR016024">
    <property type="entry name" value="ARM-type_fold"/>
</dbReference>
<reference evidence="1 2" key="1">
    <citation type="submission" date="2016-08" db="EMBL/GenBank/DDBJ databases">
        <title>New Insights into Marine Group III Euryarchaeota, from dark to light.</title>
        <authorList>
            <person name="Haro-Moreno J.M."/>
            <person name="Rodriguez-Valera F."/>
            <person name="Lopez-Garcia P."/>
            <person name="Moreira D."/>
            <person name="Martin-Cuadrado A.B."/>
        </authorList>
    </citation>
    <scope>NUCLEOTIDE SEQUENCE [LARGE SCALE GENOMIC DNA]</scope>
    <source>
        <strain evidence="1">CG-Epi4</strain>
    </source>
</reference>
<dbReference type="SUPFAM" id="SSF48371">
    <property type="entry name" value="ARM repeat"/>
    <property type="match status" value="1"/>
</dbReference>
<dbReference type="Proteomes" id="UP000183375">
    <property type="component" value="Unassembled WGS sequence"/>
</dbReference>
<name>A0A1J5TKR9_9ARCH</name>
<dbReference type="Gene3D" id="1.25.10.10">
    <property type="entry name" value="Leucine-rich Repeat Variant"/>
    <property type="match status" value="2"/>
</dbReference>
<dbReference type="Pfam" id="PF13646">
    <property type="entry name" value="HEAT_2"/>
    <property type="match status" value="1"/>
</dbReference>
<comment type="caution">
    <text evidence="1">The sequence shown here is derived from an EMBL/GenBank/DDBJ whole genome shotgun (WGS) entry which is preliminary data.</text>
</comment>
<dbReference type="PANTHER" id="PTHR12697">
    <property type="entry name" value="PBS LYASE HEAT-LIKE PROTEIN"/>
    <property type="match status" value="1"/>
</dbReference>
<dbReference type="PANTHER" id="PTHR12697:SF5">
    <property type="entry name" value="DEOXYHYPUSINE HYDROXYLASE"/>
    <property type="match status" value="1"/>
</dbReference>
<dbReference type="GO" id="GO:0016491">
    <property type="term" value="F:oxidoreductase activity"/>
    <property type="evidence" value="ECO:0007669"/>
    <property type="project" value="TreeGrafter"/>
</dbReference>
<sequence length="351" mass="38771">MGFRDRLQNLKDSVGQWAETASGGSQDNRIEKNLTEMSAGTEIQRAAAIKALVIQAQTEDKWLDPIIDSFIRVLPDQMESPQEALIEGLMELRKARPKRAKEIFEGMQSALDSPYPSVRSRVVDIWTTFSLKSKSNNSDTIADLFEMLSDDDKDVRYQTQKSLSKIMNTIPKAALPALKHALRDDDWRVVYHSIVLLTEFAKKYPQPSVALAPEVVSAFNSGEKLKERAADCIGMLGLANPHSVKDAVPGLIKGIESKSSELRKASAKAVGRIGSKDAMVVFHAVPKLAKVLKNDDWYVHTEVVKALGYIGSNKPTLVKPHLAIIKNRTTTGADRNICQAAEWAYKKAGGK</sequence>
<evidence type="ECO:0000313" key="1">
    <source>
        <dbReference type="EMBL" id="OIR21559.1"/>
    </source>
</evidence>
<dbReference type="EMBL" id="MIYX01000004">
    <property type="protein sequence ID" value="OIR21559.1"/>
    <property type="molecule type" value="Genomic_DNA"/>
</dbReference>